<evidence type="ECO:0000256" key="5">
    <source>
        <dbReference type="ARBA" id="ARBA00022833"/>
    </source>
</evidence>
<gene>
    <name evidence="9" type="ORF">INT47_012083</name>
</gene>
<feature type="compositionally biased region" description="Basic and acidic residues" evidence="7">
    <location>
        <begin position="442"/>
        <end position="466"/>
    </location>
</feature>
<dbReference type="FunFam" id="2.20.25.420:FF:000003">
    <property type="entry name" value="zinc finger protein ZPR1"/>
    <property type="match status" value="1"/>
</dbReference>
<dbReference type="GO" id="GO:0008270">
    <property type="term" value="F:zinc ion binding"/>
    <property type="evidence" value="ECO:0007669"/>
    <property type="project" value="UniProtKB-KW"/>
</dbReference>
<evidence type="ECO:0000256" key="3">
    <source>
        <dbReference type="ARBA" id="ARBA00022737"/>
    </source>
</evidence>
<dbReference type="InterPro" id="IPR004457">
    <property type="entry name" value="Znf_ZPR1"/>
</dbReference>
<protein>
    <recommendedName>
        <fullName evidence="6">Zinc finger protein ZPR1</fullName>
    </recommendedName>
</protein>
<dbReference type="NCBIfam" id="TIGR00310">
    <property type="entry name" value="ZPR1_znf"/>
    <property type="match status" value="2"/>
</dbReference>
<dbReference type="SMART" id="SM00709">
    <property type="entry name" value="Zpr1"/>
    <property type="match status" value="2"/>
</dbReference>
<dbReference type="Gene3D" id="2.20.25.420">
    <property type="entry name" value="ZPR1, zinc finger domain"/>
    <property type="match status" value="2"/>
</dbReference>
<dbReference type="InterPro" id="IPR056180">
    <property type="entry name" value="ZPR1_jr_dom"/>
</dbReference>
<dbReference type="AlphaFoldDB" id="A0A8H7QLY0"/>
<keyword evidence="5" id="KW-0862">Zinc</keyword>
<comment type="similarity">
    <text evidence="1">Belongs to the ZPR1 family.</text>
</comment>
<evidence type="ECO:0000256" key="1">
    <source>
        <dbReference type="ARBA" id="ARBA00008354"/>
    </source>
</evidence>
<keyword evidence="2" id="KW-0479">Metal-binding</keyword>
<evidence type="ECO:0000259" key="8">
    <source>
        <dbReference type="SMART" id="SM00709"/>
    </source>
</evidence>
<evidence type="ECO:0000256" key="6">
    <source>
        <dbReference type="ARBA" id="ARBA00074960"/>
    </source>
</evidence>
<comment type="caution">
    <text evidence="9">The sequence shown here is derived from an EMBL/GenBank/DDBJ whole genome shotgun (WGS) entry which is preliminary data.</text>
</comment>
<dbReference type="Pfam" id="PF22794">
    <property type="entry name" value="jr-ZPR1"/>
    <property type="match status" value="2"/>
</dbReference>
<dbReference type="EMBL" id="JAEPRD010000189">
    <property type="protein sequence ID" value="KAG2194712.1"/>
    <property type="molecule type" value="Genomic_DNA"/>
</dbReference>
<feature type="region of interest" description="Disordered" evidence="7">
    <location>
        <begin position="440"/>
        <end position="466"/>
    </location>
</feature>
<organism evidence="9 10">
    <name type="scientific">Mucor saturninus</name>
    <dbReference type="NCBI Taxonomy" id="64648"/>
    <lineage>
        <taxon>Eukaryota</taxon>
        <taxon>Fungi</taxon>
        <taxon>Fungi incertae sedis</taxon>
        <taxon>Mucoromycota</taxon>
        <taxon>Mucoromycotina</taxon>
        <taxon>Mucoromycetes</taxon>
        <taxon>Mucorales</taxon>
        <taxon>Mucorineae</taxon>
        <taxon>Mucoraceae</taxon>
        <taxon>Mucor</taxon>
    </lineage>
</organism>
<keyword evidence="3" id="KW-0677">Repeat</keyword>
<dbReference type="FunFam" id="2.20.25.420:FF:000001">
    <property type="entry name" value="Zinc finger protein ZPR1"/>
    <property type="match status" value="1"/>
</dbReference>
<dbReference type="PANTHER" id="PTHR10876">
    <property type="entry name" value="ZINC FINGER PROTEIN ZPR1"/>
    <property type="match status" value="1"/>
</dbReference>
<dbReference type="FunFam" id="2.60.120.1040:FF:000001">
    <property type="entry name" value="Zinc finger protein ZPR1"/>
    <property type="match status" value="1"/>
</dbReference>
<dbReference type="InterPro" id="IPR040141">
    <property type="entry name" value="ZPR1"/>
</dbReference>
<dbReference type="InterPro" id="IPR042451">
    <property type="entry name" value="ZPR1_A/B_dom"/>
</dbReference>
<dbReference type="PANTHER" id="PTHR10876:SF0">
    <property type="entry name" value="ZINC FINGER PROTEIN ZPR1"/>
    <property type="match status" value="1"/>
</dbReference>
<accession>A0A8H7QLY0</accession>
<name>A0A8H7QLY0_9FUNG</name>
<keyword evidence="4" id="KW-0863">Zinc-finger</keyword>
<dbReference type="InterPro" id="IPR042452">
    <property type="entry name" value="ZPR1_Znf1/2"/>
</dbReference>
<evidence type="ECO:0000256" key="2">
    <source>
        <dbReference type="ARBA" id="ARBA00022723"/>
    </source>
</evidence>
<proteinExistence type="inferred from homology"/>
<evidence type="ECO:0000256" key="7">
    <source>
        <dbReference type="SAM" id="MobiDB-lite"/>
    </source>
</evidence>
<dbReference type="Gene3D" id="2.60.120.1040">
    <property type="entry name" value="ZPR1, A/B domain"/>
    <property type="match status" value="2"/>
</dbReference>
<evidence type="ECO:0000313" key="10">
    <source>
        <dbReference type="Proteomes" id="UP000603453"/>
    </source>
</evidence>
<evidence type="ECO:0000256" key="4">
    <source>
        <dbReference type="ARBA" id="ARBA00022771"/>
    </source>
</evidence>
<dbReference type="FunFam" id="2.60.120.1040:FF:000003">
    <property type="entry name" value="Zinc finger protein zpr1"/>
    <property type="match status" value="1"/>
</dbReference>
<dbReference type="GO" id="GO:0048731">
    <property type="term" value="P:system development"/>
    <property type="evidence" value="ECO:0007669"/>
    <property type="project" value="UniProtKB-ARBA"/>
</dbReference>
<feature type="domain" description="Zinc finger ZPR1-type" evidence="8">
    <location>
        <begin position="22"/>
        <end position="179"/>
    </location>
</feature>
<dbReference type="Proteomes" id="UP000603453">
    <property type="component" value="Unassembled WGS sequence"/>
</dbReference>
<dbReference type="OrthoDB" id="308464at2759"/>
<reference evidence="9" key="1">
    <citation type="submission" date="2020-12" db="EMBL/GenBank/DDBJ databases">
        <title>Metabolic potential, ecology and presence of endohyphal bacteria is reflected in genomic diversity of Mucoromycotina.</title>
        <authorList>
            <person name="Muszewska A."/>
            <person name="Okrasinska A."/>
            <person name="Steczkiewicz K."/>
            <person name="Drgas O."/>
            <person name="Orlowska M."/>
            <person name="Perlinska-Lenart U."/>
            <person name="Aleksandrzak-Piekarczyk T."/>
            <person name="Szatraj K."/>
            <person name="Zielenkiewicz U."/>
            <person name="Pilsyk S."/>
            <person name="Malc E."/>
            <person name="Mieczkowski P."/>
            <person name="Kruszewska J.S."/>
            <person name="Biernat P."/>
            <person name="Pawlowska J."/>
        </authorList>
    </citation>
    <scope>NUCLEOTIDE SEQUENCE</scope>
    <source>
        <strain evidence="9">WA0000017839</strain>
    </source>
</reference>
<dbReference type="GO" id="GO:0005634">
    <property type="term" value="C:nucleus"/>
    <property type="evidence" value="ECO:0007669"/>
    <property type="project" value="TreeGrafter"/>
</dbReference>
<evidence type="ECO:0000313" key="9">
    <source>
        <dbReference type="EMBL" id="KAG2194712.1"/>
    </source>
</evidence>
<feature type="domain" description="Zinc finger ZPR1-type" evidence="8">
    <location>
        <begin position="251"/>
        <end position="412"/>
    </location>
</feature>
<sequence>MSAPAEPIFVDLSESAPTEIESLCMKCHQNGTTRILLSKIPHFKEIIIMAFECPHCGFRNNELQSAGVFNERGHTIKLSIQSKEDMNRQLVKSDYCSVQFLELDLEIPANNNRGLLTTVEGLVDNAIDDLTAGQPLRKAEDEFVYNRIEEIIETMRSYKEGHPFTLVLDDPSGNSYVENKCLPAQDPQIKLRWYNRTPEQQAFLGLQENQTPAEAAAAAAAHDLSDRTIYSATASEMLNAKGLPEVMSFPANCPSCNAPCATNMHLMEIPHFKEVVIMATNCESCGYKSNEVKAGGAISEKGKRITLKMTEAEDLSRDILKSETCGLSIPEINLELTHGTLGGRFTTVEGLLRQVHTELRDRAPFIEGDSGTESGKDRWARFLDNLTKVADGKLLPVTLIIDDPLANSYLQNLYAPDPDPEMTIEEYERSWEMNEDLGVNDMKLENYEQHETPAKHEAPHDEEKSN</sequence>
<keyword evidence="10" id="KW-1185">Reference proteome</keyword>
<dbReference type="Pfam" id="PF03367">
    <property type="entry name" value="Zn_ribbon_ZPR1"/>
    <property type="match status" value="2"/>
</dbReference>